<keyword evidence="1" id="KW-0812">Transmembrane</keyword>
<dbReference type="RefSeq" id="WP_104840121.1">
    <property type="nucleotide sequence ID" value="NZ_CP024308.1"/>
</dbReference>
<dbReference type="Proteomes" id="UP000239340">
    <property type="component" value="Plasmid pSfreNXT3a"/>
</dbReference>
<feature type="transmembrane region" description="Helical" evidence="1">
    <location>
        <begin position="59"/>
        <end position="85"/>
    </location>
</feature>
<accession>A0A2L0HAC9</accession>
<keyword evidence="3" id="KW-0614">Plasmid</keyword>
<feature type="transmembrane region" description="Helical" evidence="1">
    <location>
        <begin position="152"/>
        <end position="171"/>
    </location>
</feature>
<dbReference type="InterPro" id="IPR009936">
    <property type="entry name" value="DUF1468"/>
</dbReference>
<geneLocation type="plasmid" evidence="4">
    <name>psfrenxt3a</name>
</geneLocation>
<name>A0A2L0HAC9_RHIFR</name>
<evidence type="ECO:0000313" key="3">
    <source>
        <dbReference type="EMBL" id="AUX78394.1"/>
    </source>
</evidence>
<proteinExistence type="predicted"/>
<sequence>MTRSGPPGTESEYIESELDEVVPPAAEGLAAAIFCGATIVLIALAPFATRPQPIDKGWYLAPVNWPLLSLALALVSGAILSWRFWSAFRSTPDRDAFRRASLWAFGGMGAAIEYSAYFCAYLVGVTYLGFAIATVLFLQFVAWRSGLRGRKWVLTTLAVAAGIVVIFRLGIDLWFPLAPIFKLLPAWVGNSLGGVL</sequence>
<protein>
    <recommendedName>
        <fullName evidence="2">DUF1468 domain-containing protein</fullName>
    </recommendedName>
</protein>
<gene>
    <name evidence="3" type="ORF">NXT3_PA00099</name>
</gene>
<reference evidence="3 4" key="1">
    <citation type="submission" date="2017-10" db="EMBL/GenBank/DDBJ databases">
        <title>Analysis of the genome sequences of Rhizobium populations associated to common bean (phaseolus vulgaris).</title>
        <authorList>
            <person name="Bustos P."/>
            <person name="Santamaria R.I."/>
            <person name="Miranda-Sanchez F."/>
            <person name="Perez-Carrascal O."/>
            <person name="Juarez S."/>
            <person name="Lozano L."/>
            <person name="Martinez-Flores I."/>
            <person name="Vinuesa P."/>
            <person name="Martinez-Romero E."/>
            <person name="Cevallos M.A."/>
            <person name="Romero D."/>
            <person name="Davila G."/>
            <person name="Gonzalez V."/>
        </authorList>
    </citation>
    <scope>NUCLEOTIDE SEQUENCE [LARGE SCALE GENOMIC DNA]</scope>
    <source>
        <strain evidence="3 4">NXT3</strain>
        <plasmid evidence="4">Plasmid psfrenxt3a</plasmid>
    </source>
</reference>
<evidence type="ECO:0000256" key="1">
    <source>
        <dbReference type="SAM" id="Phobius"/>
    </source>
</evidence>
<evidence type="ECO:0000313" key="4">
    <source>
        <dbReference type="Proteomes" id="UP000239340"/>
    </source>
</evidence>
<evidence type="ECO:0000259" key="2">
    <source>
        <dbReference type="Pfam" id="PF07331"/>
    </source>
</evidence>
<keyword evidence="1" id="KW-0472">Membrane</keyword>
<dbReference type="AlphaFoldDB" id="A0A2L0HAC9"/>
<organism evidence="3 4">
    <name type="scientific">Rhizobium fredii</name>
    <name type="common">Sinorhizobium fredii</name>
    <dbReference type="NCBI Taxonomy" id="380"/>
    <lineage>
        <taxon>Bacteria</taxon>
        <taxon>Pseudomonadati</taxon>
        <taxon>Pseudomonadota</taxon>
        <taxon>Alphaproteobacteria</taxon>
        <taxon>Hyphomicrobiales</taxon>
        <taxon>Rhizobiaceae</taxon>
        <taxon>Sinorhizobium/Ensifer group</taxon>
        <taxon>Sinorhizobium</taxon>
    </lineage>
</organism>
<dbReference type="Pfam" id="PF07331">
    <property type="entry name" value="TctB"/>
    <property type="match status" value="1"/>
</dbReference>
<feature type="domain" description="DUF1468" evidence="2">
    <location>
        <begin position="29"/>
        <end position="176"/>
    </location>
</feature>
<feature type="transmembrane region" description="Helical" evidence="1">
    <location>
        <begin position="28"/>
        <end position="47"/>
    </location>
</feature>
<dbReference type="EMBL" id="CP024308">
    <property type="protein sequence ID" value="AUX78394.1"/>
    <property type="molecule type" value="Genomic_DNA"/>
</dbReference>
<feature type="transmembrane region" description="Helical" evidence="1">
    <location>
        <begin position="114"/>
        <end position="140"/>
    </location>
</feature>
<keyword evidence="1" id="KW-1133">Transmembrane helix</keyword>